<dbReference type="Proteomes" id="UP001054846">
    <property type="component" value="Chromosome"/>
</dbReference>
<dbReference type="GO" id="GO:0004519">
    <property type="term" value="F:endonuclease activity"/>
    <property type="evidence" value="ECO:0007669"/>
    <property type="project" value="UniProtKB-KW"/>
</dbReference>
<dbReference type="Gene3D" id="3.90.1570.10">
    <property type="entry name" value="tt1808, chain A"/>
    <property type="match status" value="1"/>
</dbReference>
<dbReference type="PANTHER" id="PTHR33352">
    <property type="entry name" value="SLR1095 PROTEIN"/>
    <property type="match status" value="1"/>
</dbReference>
<keyword evidence="2" id="KW-0540">Nuclease</keyword>
<organism evidence="2 3">
    <name type="scientific">Gloeobacter morelensis MG652769</name>
    <dbReference type="NCBI Taxonomy" id="2781736"/>
    <lineage>
        <taxon>Bacteria</taxon>
        <taxon>Bacillati</taxon>
        <taxon>Cyanobacteriota</taxon>
        <taxon>Cyanophyceae</taxon>
        <taxon>Gloeobacterales</taxon>
        <taxon>Gloeobacteraceae</taxon>
        <taxon>Gloeobacter</taxon>
        <taxon>Gloeobacter morelensis</taxon>
    </lineage>
</organism>
<keyword evidence="3" id="KW-1185">Reference proteome</keyword>
<reference evidence="2 3" key="1">
    <citation type="journal article" date="2021" name="Genome Biol. Evol.">
        <title>Complete Genome Sequencing of a Novel Gloeobacter Species from a Waterfall Cave in Mexico.</title>
        <authorList>
            <person name="Saw J.H."/>
            <person name="Cardona T."/>
            <person name="Montejano G."/>
        </authorList>
    </citation>
    <scope>NUCLEOTIDE SEQUENCE [LARGE SCALE GENOMIC DNA]</scope>
    <source>
        <strain evidence="2">MG652769</strain>
    </source>
</reference>
<name>A0ABY3PIJ4_9CYAN</name>
<accession>A0ABY3PIJ4</accession>
<dbReference type="RefSeq" id="WP_230840513.1">
    <property type="nucleotide sequence ID" value="NZ_CP063845.1"/>
</dbReference>
<dbReference type="Pfam" id="PF05685">
    <property type="entry name" value="Uma2"/>
    <property type="match status" value="1"/>
</dbReference>
<evidence type="ECO:0000259" key="1">
    <source>
        <dbReference type="Pfam" id="PF05685"/>
    </source>
</evidence>
<gene>
    <name evidence="2" type="ORF">ISF26_17070</name>
</gene>
<feature type="domain" description="Putative restriction endonuclease" evidence="1">
    <location>
        <begin position="28"/>
        <end position="159"/>
    </location>
</feature>
<proteinExistence type="predicted"/>
<protein>
    <submittedName>
        <fullName evidence="2">Uma2 family endonuclease</fullName>
    </submittedName>
</protein>
<evidence type="ECO:0000313" key="3">
    <source>
        <dbReference type="Proteomes" id="UP001054846"/>
    </source>
</evidence>
<dbReference type="InterPro" id="IPR011335">
    <property type="entry name" value="Restrct_endonuc-II-like"/>
</dbReference>
<keyword evidence="2" id="KW-0255">Endonuclease</keyword>
<sequence length="221" mass="25798">MISSEEMPFWPMAQRLPDSDELPVDNELQEQVAAFLRRVLCAVWSERQDWFFGVDMGIYFAPDAPPIMPDGFLSLGVERFREEDGRISYVLWQEHWVVPVLALEVVSQTYRGEYESKLQDYARLGLLYYVVYNPRRKRRRAPLEVYKLIAGNYVLQTGEPVWMPEIGLGIGRARGTCDGWQREWLYWFDAQNNCLMGSDEQLERLRAFLLSQGFDPDSLPS</sequence>
<dbReference type="PANTHER" id="PTHR33352:SF3">
    <property type="entry name" value="SLR1612 PROTEIN"/>
    <property type="match status" value="1"/>
</dbReference>
<evidence type="ECO:0000313" key="2">
    <source>
        <dbReference type="EMBL" id="UFP93490.1"/>
    </source>
</evidence>
<dbReference type="SUPFAM" id="SSF52980">
    <property type="entry name" value="Restriction endonuclease-like"/>
    <property type="match status" value="1"/>
</dbReference>
<dbReference type="EMBL" id="CP063845">
    <property type="protein sequence ID" value="UFP93490.1"/>
    <property type="molecule type" value="Genomic_DNA"/>
</dbReference>
<keyword evidence="2" id="KW-0378">Hydrolase</keyword>
<dbReference type="InterPro" id="IPR012296">
    <property type="entry name" value="Nuclease_put_TT1808"/>
</dbReference>
<dbReference type="InterPro" id="IPR008538">
    <property type="entry name" value="Uma2"/>
</dbReference>